<name>A0A0L8H6D7_OCTBM</name>
<dbReference type="OrthoDB" id="79562at2759"/>
<evidence type="ECO:0000313" key="1">
    <source>
        <dbReference type="EMBL" id="KOF84856.1"/>
    </source>
</evidence>
<dbReference type="GO" id="GO:0005730">
    <property type="term" value="C:nucleolus"/>
    <property type="evidence" value="ECO:0007669"/>
    <property type="project" value="InterPro"/>
</dbReference>
<dbReference type="Gene3D" id="2.60.40.1730">
    <property type="entry name" value="tricorn interacting facor f3 domain"/>
    <property type="match status" value="1"/>
</dbReference>
<dbReference type="GO" id="GO:0070006">
    <property type="term" value="F:metalloaminopeptidase activity"/>
    <property type="evidence" value="ECO:0007669"/>
    <property type="project" value="InterPro"/>
</dbReference>
<dbReference type="PANTHER" id="PTHR46627">
    <property type="entry name" value="AMINOPEPTIDASE O"/>
    <property type="match status" value="1"/>
</dbReference>
<proteinExistence type="predicted"/>
<dbReference type="InterPro" id="IPR042097">
    <property type="entry name" value="Aminopeptidase_N-like_N_sf"/>
</dbReference>
<dbReference type="EMBL" id="KQ419020">
    <property type="protein sequence ID" value="KOF84856.1"/>
    <property type="molecule type" value="Genomic_DNA"/>
</dbReference>
<dbReference type="PANTHER" id="PTHR46627:SF1">
    <property type="entry name" value="AMINOPEPTIDASE O"/>
    <property type="match status" value="1"/>
</dbReference>
<dbReference type="InterPro" id="IPR033577">
    <property type="entry name" value="AOPep"/>
</dbReference>
<dbReference type="AlphaFoldDB" id="A0A0L8H6D7"/>
<reference evidence="1" key="1">
    <citation type="submission" date="2015-07" db="EMBL/GenBank/DDBJ databases">
        <title>MeaNS - Measles Nucleotide Surveillance Program.</title>
        <authorList>
            <person name="Tran T."/>
            <person name="Druce J."/>
        </authorList>
    </citation>
    <scope>NUCLEOTIDE SEQUENCE</scope>
    <source>
        <strain evidence="1">UCB-OBI-ISO-001</strain>
        <tissue evidence="1">Gonad</tissue>
    </source>
</reference>
<accession>A0A0L8H6D7</accession>
<organism evidence="1">
    <name type="scientific">Octopus bimaculoides</name>
    <name type="common">California two-spotted octopus</name>
    <dbReference type="NCBI Taxonomy" id="37653"/>
    <lineage>
        <taxon>Eukaryota</taxon>
        <taxon>Metazoa</taxon>
        <taxon>Spiralia</taxon>
        <taxon>Lophotrochozoa</taxon>
        <taxon>Mollusca</taxon>
        <taxon>Cephalopoda</taxon>
        <taxon>Coleoidea</taxon>
        <taxon>Octopodiformes</taxon>
        <taxon>Octopoda</taxon>
        <taxon>Incirrata</taxon>
        <taxon>Octopodidae</taxon>
        <taxon>Octopus</taxon>
    </lineage>
</organism>
<dbReference type="SUPFAM" id="SSF63737">
    <property type="entry name" value="Leukotriene A4 hydrolase N-terminal domain"/>
    <property type="match status" value="1"/>
</dbReference>
<protein>
    <submittedName>
        <fullName evidence="1">Uncharacterized protein</fullName>
    </submittedName>
</protein>
<dbReference type="STRING" id="37653.A0A0L8H6D7"/>
<dbReference type="Gene3D" id="3.30.2010.30">
    <property type="match status" value="1"/>
</dbReference>
<gene>
    <name evidence="1" type="ORF">OCBIM_22021249mg</name>
</gene>
<sequence length="533" mass="60286">MEQNNTKENDLPLMANIDTYCVQHYVLDLTCDFSKNILSGSTTLFVNRVKSDPVKSHSQNDILQTKKRKHLITDQIITEKKQKNCTDVSKCSESNSNKLTDSLNSDNVSLDEEHSSFLQSEQYLKDCNETESNIATHDITRNNEKMSIIPKLGTVGSSQINSSCLEEEILPADITSNDKNVKEIIASTGDQRNLMTAKNISKESTESVNSFTICHLEQKQFTKVLPGNSDVNLQTVEDGSNQYNHSIFILDACDIIVSEVTLLPLLWCDKCQNKCFKECETGADSSAKREEFYHQCSLKIGKEMSFKNDKWSLRVFEKDPTEEFCLNSKFAIKIKYSTHAKGKSLKWVPDQDGNMCMFTCGHWINNRSLFPSQDHSEALSTWQAYVTVENIHTVIMTGDKEPLITNTENGKFCYFYQSTMLLPSSTLAIAVGQWEHATITHLMSTYQDSQQNQKWVPEFCASMHGSCSVNYSKTPVPCRVFAPRSLILKAESEFKSYLPKCLTKACSILGPYPFRRLDILITPSCFSCLGLTR</sequence>